<keyword evidence="1" id="KW-0472">Membrane</keyword>
<accession>A0ABN1PGU4</accession>
<dbReference type="Proteomes" id="UP001500542">
    <property type="component" value="Unassembled WGS sequence"/>
</dbReference>
<proteinExistence type="predicted"/>
<feature type="transmembrane region" description="Helical" evidence="1">
    <location>
        <begin position="124"/>
        <end position="143"/>
    </location>
</feature>
<keyword evidence="1" id="KW-0812">Transmembrane</keyword>
<evidence type="ECO:0000313" key="2">
    <source>
        <dbReference type="EMBL" id="GAA0928027.1"/>
    </source>
</evidence>
<protein>
    <recommendedName>
        <fullName evidence="4">LPXTG cell wall anchor domain-containing protein</fullName>
    </recommendedName>
</protein>
<keyword evidence="1" id="KW-1133">Transmembrane helix</keyword>
<dbReference type="EMBL" id="BAAAHK010000003">
    <property type="protein sequence ID" value="GAA0928027.1"/>
    <property type="molecule type" value="Genomic_DNA"/>
</dbReference>
<sequence length="158" mass="16548">MVWDPQPVPDHPRSAVHKFQPLRGAQGFSQVDRGNHISMATDIASPESHARRSRLLDWGALLAAIAVVMITGSSLASATVLLADSNSADTAAVVVGTSASAASPSPLPGGDVDGDANDWTGTPLIFLAVLAVLLVVVGGIILARYRSHRSRQADQHRK</sequence>
<name>A0ABN1PGU4_9ACTN</name>
<comment type="caution">
    <text evidence="2">The sequence shown here is derived from an EMBL/GenBank/DDBJ whole genome shotgun (WGS) entry which is preliminary data.</text>
</comment>
<feature type="transmembrane region" description="Helical" evidence="1">
    <location>
        <begin position="58"/>
        <end position="83"/>
    </location>
</feature>
<reference evidence="2 3" key="1">
    <citation type="journal article" date="2019" name="Int. J. Syst. Evol. Microbiol.">
        <title>The Global Catalogue of Microorganisms (GCM) 10K type strain sequencing project: providing services to taxonomists for standard genome sequencing and annotation.</title>
        <authorList>
            <consortium name="The Broad Institute Genomics Platform"/>
            <consortium name="The Broad Institute Genome Sequencing Center for Infectious Disease"/>
            <person name="Wu L."/>
            <person name="Ma J."/>
        </authorList>
    </citation>
    <scope>NUCLEOTIDE SEQUENCE [LARGE SCALE GENOMIC DNA]</scope>
    <source>
        <strain evidence="2 3">JCM 10977</strain>
    </source>
</reference>
<keyword evidence="3" id="KW-1185">Reference proteome</keyword>
<evidence type="ECO:0000256" key="1">
    <source>
        <dbReference type="SAM" id="Phobius"/>
    </source>
</evidence>
<gene>
    <name evidence="2" type="ORF">GCM10009554_09310</name>
</gene>
<evidence type="ECO:0008006" key="4">
    <source>
        <dbReference type="Google" id="ProtNLM"/>
    </source>
</evidence>
<organism evidence="2 3">
    <name type="scientific">Kribbella koreensis</name>
    <dbReference type="NCBI Taxonomy" id="57909"/>
    <lineage>
        <taxon>Bacteria</taxon>
        <taxon>Bacillati</taxon>
        <taxon>Actinomycetota</taxon>
        <taxon>Actinomycetes</taxon>
        <taxon>Propionibacteriales</taxon>
        <taxon>Kribbellaceae</taxon>
        <taxon>Kribbella</taxon>
    </lineage>
</organism>
<evidence type="ECO:0000313" key="3">
    <source>
        <dbReference type="Proteomes" id="UP001500542"/>
    </source>
</evidence>